<keyword evidence="16 21" id="KW-0486">Methionine biosynthesis</keyword>
<dbReference type="Gene3D" id="3.20.20.330">
    <property type="entry name" value="Homocysteine-binding-like domain"/>
    <property type="match status" value="1"/>
</dbReference>
<feature type="binding site" description="axial binding residue" evidence="22">
    <location>
        <position position="802"/>
    </location>
    <ligand>
        <name>methylcob(III)alamin</name>
        <dbReference type="ChEBI" id="CHEBI:28115"/>
    </ligand>
    <ligandPart>
        <name>Co</name>
        <dbReference type="ChEBI" id="CHEBI:27638"/>
    </ligandPart>
</feature>
<feature type="domain" description="B12-binding N-terminal" evidence="30">
    <location>
        <begin position="686"/>
        <end position="784"/>
    </location>
</feature>
<dbReference type="Gene3D" id="3.20.20.20">
    <property type="entry name" value="Dihydropteroate synthase-like"/>
    <property type="match status" value="1"/>
</dbReference>
<dbReference type="Pfam" id="PF02574">
    <property type="entry name" value="S-methyl_trans"/>
    <property type="match status" value="1"/>
</dbReference>
<evidence type="ECO:0000256" key="20">
    <source>
        <dbReference type="NCBIfam" id="TIGR02082"/>
    </source>
</evidence>
<dbReference type="PANTHER" id="PTHR45833">
    <property type="entry name" value="METHIONINE SYNTHASE"/>
    <property type="match status" value="1"/>
</dbReference>
<keyword evidence="10 21" id="KW-0846">Cobalamin</keyword>
<dbReference type="Proteomes" id="UP000471126">
    <property type="component" value="Unassembled WGS sequence"/>
</dbReference>
<dbReference type="FunFam" id="3.20.20.330:FF:000001">
    <property type="entry name" value="Methionine synthase"/>
    <property type="match status" value="1"/>
</dbReference>
<dbReference type="Pfam" id="PF02607">
    <property type="entry name" value="B12-binding_2"/>
    <property type="match status" value="1"/>
</dbReference>
<evidence type="ECO:0000256" key="15">
    <source>
        <dbReference type="ARBA" id="ARBA00022833"/>
    </source>
</evidence>
<keyword evidence="11 21" id="KW-0808">Transferase</keyword>
<dbReference type="InterPro" id="IPR011822">
    <property type="entry name" value="MetH"/>
</dbReference>
<feature type="binding site" evidence="23">
    <location>
        <position position="1013"/>
    </location>
    <ligand>
        <name>S-adenosyl-L-methionine</name>
        <dbReference type="ChEBI" id="CHEBI:59789"/>
    </ligand>
</feature>
<evidence type="ECO:0000256" key="19">
    <source>
        <dbReference type="ARBA" id="ARBA00031040"/>
    </source>
</evidence>
<organism evidence="31 32">
    <name type="scientific">Geodermatophilus normandii</name>
    <dbReference type="NCBI Taxonomy" id="1137989"/>
    <lineage>
        <taxon>Bacteria</taxon>
        <taxon>Bacillati</taxon>
        <taxon>Actinomycetota</taxon>
        <taxon>Actinomycetes</taxon>
        <taxon>Geodermatophilales</taxon>
        <taxon>Geodermatophilaceae</taxon>
        <taxon>Geodermatophilus</taxon>
    </lineage>
</organism>
<dbReference type="EMBL" id="JAAGWE010000037">
    <property type="protein sequence ID" value="NEM08288.1"/>
    <property type="molecule type" value="Genomic_DNA"/>
</dbReference>
<dbReference type="InterPro" id="IPR011005">
    <property type="entry name" value="Dihydropteroate_synth-like_sf"/>
</dbReference>
<dbReference type="GO" id="GO:0008270">
    <property type="term" value="F:zinc ion binding"/>
    <property type="evidence" value="ECO:0007669"/>
    <property type="project" value="UniProtKB-UniRule"/>
</dbReference>
<dbReference type="PROSITE" id="PS51337">
    <property type="entry name" value="B12_BINDING_NTER"/>
    <property type="match status" value="1"/>
</dbReference>
<evidence type="ECO:0000256" key="4">
    <source>
        <dbReference type="ARBA" id="ARBA00005178"/>
    </source>
</evidence>
<dbReference type="FunFam" id="1.10.1240.10:FF:000001">
    <property type="entry name" value="Methionine synthase"/>
    <property type="match status" value="1"/>
</dbReference>
<gene>
    <name evidence="31" type="primary">metH</name>
    <name evidence="31" type="ORF">GCU54_20155</name>
</gene>
<evidence type="ECO:0000256" key="13">
    <source>
        <dbReference type="ARBA" id="ARBA00022723"/>
    </source>
</evidence>
<dbReference type="InterPro" id="IPR037010">
    <property type="entry name" value="VitB12-dep_Met_synth_activ_sf"/>
</dbReference>
<evidence type="ECO:0000256" key="21">
    <source>
        <dbReference type="PIRNR" id="PIRNR000381"/>
    </source>
</evidence>
<dbReference type="Gene3D" id="3.40.50.280">
    <property type="entry name" value="Cobalamin-binding domain"/>
    <property type="match status" value="1"/>
</dbReference>
<sequence length="1298" mass="141137">MGGWAPPWNAAGSAAAAGATRTSTHRPPRTPVTDAPQPRPDATAELTALLQQRILVLDGAMGTAIQRDRPSEAGYRGERFADWPVDVQGNNDLLVLTRPELVAGIHREYLDAGADVIETNTFNATAISLADYGMSDLAREINVVAARLARREADAATARTPGRPRYVAGAIGPTSRTASISPDVNDPGARNVTFGELVDAYLEQAAGLVDGGADVLLIETVFDTLNAKAAVFAVETLFEQRGRRWPVMVSGTITDASGRTLSGQTTEAFWNSVRHVRPLLVGLNCALGAKELRPYVAELARLAGTFVSAYPNAGLPNAFGEYDEAPEDTAAVLRGFAEDGFVNIVGGCCGTTPAHIAAVAAAVEGLPPRTPVTSRPALRLSGLEPLTVDEDSLFVNVGERTNITGSARFRRLIRDGDYPTALAVARQQVEAGAQVIDVNMDEGMIDGVAAMARFTRLIASEPDICRVPVMVDSSKWEVIEAGLQQLQGKSIVNSISLKNGEAEFVEQARLCRKYGAAVVVMAFDEDGQADTLERRQRICRRAYDVLTQQVGFPAEDLIFDPNIFAVATGIEEHARYGLDFIEATRWIKENLPGALVSGGVSNVSFSFRGNNPVREAIHAVFLFHAIAAGMDMGIVNAGALEVYEEVPRELRDRIEDVVLARRPDATERLLEIAGDYAGDGAAKEAATEEWRALPVGERITHALVKGVDEFVEADTEELRVEISARGGRPIEVIEGPLMAGMNVVGDLFGAGKMFLPQVVKSARVMKKAVAHLIPYIEAEKQPGDAERTNGTVVMATVKGDVHDIGKNIVGVVLQCNNYDVVDLGVMVPAQKVLDTAKEVGADVIGLSGLITPSLDEMVNLAGEMERQGFEVPLLVGGATTSRAHTAVKVAPRYHGPVIWVKDASRSVPVVAALLSDEQRPALLSATETEYETLRERHAAREDTRRLLPLAAARAAAPEIDWSSYTPPRPRMLVQQTRDVCTGPACDHRGHADAVQHTRVLRDYSLEELRGYIDWQPFFSAWEMRGRFPDILHNPASGEAARRLYADAQEMLDRIVAGRWLTANGVVGLFPASRVDGEDIEVYTDESRTQVRAVLHQLRQQNEGRDGAPRKSLADFVAPKETGLRDHVGAFAVTAGLGSAERVTAFKAAHDDYSAILLESLADRLAEAFAERLHERVRREFWGYATDERLDADALIAERYRGIRPAPGYPACPEHTEKQTIWDLLDVEAATGLQLTESMAMWPGAAVSGLYFSHPESRYFNLGRVGRDQVEDYARRKGWTLREAERWLAPNLGYRTDDE</sequence>
<evidence type="ECO:0000256" key="12">
    <source>
        <dbReference type="ARBA" id="ARBA00022691"/>
    </source>
</evidence>
<evidence type="ECO:0000259" key="29">
    <source>
        <dbReference type="PROSITE" id="PS51332"/>
    </source>
</evidence>
<feature type="domain" description="Hcy-binding" evidence="26">
    <location>
        <begin position="43"/>
        <end position="363"/>
    </location>
</feature>
<dbReference type="GO" id="GO:0031419">
    <property type="term" value="F:cobalamin binding"/>
    <property type="evidence" value="ECO:0007669"/>
    <property type="project" value="UniProtKB-UniRule"/>
</dbReference>
<dbReference type="InterPro" id="IPR004223">
    <property type="entry name" value="VitB12-dep_Met_synth_activ_dom"/>
</dbReference>
<dbReference type="Pfam" id="PF00809">
    <property type="entry name" value="Pterin_bind"/>
    <property type="match status" value="1"/>
</dbReference>
<keyword evidence="17 21" id="KW-0170">Cobalt</keyword>
<dbReference type="SUPFAM" id="SSF51717">
    <property type="entry name" value="Dihydropteroate synthetase-like"/>
    <property type="match status" value="1"/>
</dbReference>
<feature type="binding site" evidence="23">
    <location>
        <begin position="799"/>
        <end position="803"/>
    </location>
    <ligand>
        <name>methylcob(III)alamin</name>
        <dbReference type="ChEBI" id="CHEBI:28115"/>
    </ligand>
</feature>
<dbReference type="FunFam" id="3.20.20.20:FF:000002">
    <property type="entry name" value="Methionine synthase"/>
    <property type="match status" value="1"/>
</dbReference>
<comment type="catalytic activity">
    <reaction evidence="1 21">
        <text>(6S)-5-methyl-5,6,7,8-tetrahydrofolate + L-homocysteine = (6S)-5,6,7,8-tetrahydrofolate + L-methionine</text>
        <dbReference type="Rhea" id="RHEA:11172"/>
        <dbReference type="ChEBI" id="CHEBI:18608"/>
        <dbReference type="ChEBI" id="CHEBI:57453"/>
        <dbReference type="ChEBI" id="CHEBI:57844"/>
        <dbReference type="ChEBI" id="CHEBI:58199"/>
        <dbReference type="EC" id="2.1.1.13"/>
    </reaction>
</comment>
<evidence type="ECO:0000313" key="32">
    <source>
        <dbReference type="Proteomes" id="UP000471126"/>
    </source>
</evidence>
<feature type="binding site" evidence="22 24">
    <location>
        <position position="348"/>
    </location>
    <ligand>
        <name>Zn(2+)</name>
        <dbReference type="ChEBI" id="CHEBI:29105"/>
    </ligand>
</feature>
<keyword evidence="9 21" id="KW-0028">Amino-acid biosynthesis</keyword>
<evidence type="ECO:0000259" key="26">
    <source>
        <dbReference type="PROSITE" id="PS50970"/>
    </source>
</evidence>
<feature type="binding site" evidence="23">
    <location>
        <position position="903"/>
    </location>
    <ligand>
        <name>methylcob(III)alamin</name>
        <dbReference type="ChEBI" id="CHEBI:28115"/>
    </ligand>
</feature>
<dbReference type="SUPFAM" id="SSF56507">
    <property type="entry name" value="Methionine synthase activation domain-like"/>
    <property type="match status" value="1"/>
</dbReference>
<feature type="domain" description="Pterin-binding" evidence="27">
    <location>
        <begin position="394"/>
        <end position="655"/>
    </location>
</feature>
<dbReference type="InterPro" id="IPR033706">
    <property type="entry name" value="Met_synthase_B12-bd"/>
</dbReference>
<evidence type="ECO:0000256" key="18">
    <source>
        <dbReference type="ARBA" id="ARBA00025552"/>
    </source>
</evidence>
<feature type="binding site" evidence="23">
    <location>
        <position position="734"/>
    </location>
    <ligand>
        <name>methylcob(III)alamin</name>
        <dbReference type="ChEBI" id="CHEBI:28115"/>
    </ligand>
</feature>
<dbReference type="Gene3D" id="1.10.288.10">
    <property type="entry name" value="Cobalamin-dependent Methionine Synthase, domain 2"/>
    <property type="match status" value="1"/>
</dbReference>
<dbReference type="PROSITE" id="PS50970">
    <property type="entry name" value="HCY"/>
    <property type="match status" value="1"/>
</dbReference>
<feature type="binding site" evidence="23">
    <location>
        <position position="847"/>
    </location>
    <ligand>
        <name>methylcob(III)alamin</name>
        <dbReference type="ChEBI" id="CHEBI:28115"/>
    </ligand>
</feature>
<keyword evidence="12 21" id="KW-0949">S-adenosyl-L-methionine</keyword>
<dbReference type="Gene3D" id="3.10.196.10">
    <property type="entry name" value="Vitamin B12-dependent methionine synthase, activation domain"/>
    <property type="match status" value="1"/>
</dbReference>
<evidence type="ECO:0000256" key="9">
    <source>
        <dbReference type="ARBA" id="ARBA00022605"/>
    </source>
</evidence>
<dbReference type="UniPathway" id="UPA00051">
    <property type="reaction ID" value="UER00081"/>
</dbReference>
<dbReference type="InterPro" id="IPR003759">
    <property type="entry name" value="Cbl-bd_cap"/>
</dbReference>
<proteinExistence type="inferred from homology"/>
<evidence type="ECO:0000256" key="16">
    <source>
        <dbReference type="ARBA" id="ARBA00023167"/>
    </source>
</evidence>
<feature type="binding site" evidence="23">
    <location>
        <position position="851"/>
    </location>
    <ligand>
        <name>methylcob(III)alamin</name>
        <dbReference type="ChEBI" id="CHEBI:28115"/>
    </ligand>
</feature>
<dbReference type="InterPro" id="IPR050554">
    <property type="entry name" value="Met_Synthase/Corrinoid"/>
</dbReference>
<evidence type="ECO:0000256" key="24">
    <source>
        <dbReference type="PROSITE-ProRule" id="PRU00333"/>
    </source>
</evidence>
<evidence type="ECO:0000259" key="30">
    <source>
        <dbReference type="PROSITE" id="PS51337"/>
    </source>
</evidence>
<dbReference type="InterPro" id="IPR036724">
    <property type="entry name" value="Cobalamin-bd_sf"/>
</dbReference>
<evidence type="ECO:0000256" key="14">
    <source>
        <dbReference type="ARBA" id="ARBA00022737"/>
    </source>
</evidence>
<comment type="function">
    <text evidence="18 21">Catalyzes the transfer of a methyl group from methyl-cobalamin to homocysteine, yielding enzyme-bound cob(I)alamin and methionine. Subsequently, remethylates the cofactor using methyltetrahydrofolate.</text>
</comment>
<comment type="cofactor">
    <cofactor evidence="3 21 22">
        <name>methylcob(III)alamin</name>
        <dbReference type="ChEBI" id="CHEBI:28115"/>
    </cofactor>
</comment>
<dbReference type="GO" id="GO:0046653">
    <property type="term" value="P:tetrahydrofolate metabolic process"/>
    <property type="evidence" value="ECO:0007669"/>
    <property type="project" value="TreeGrafter"/>
</dbReference>
<dbReference type="InterPro" id="IPR006158">
    <property type="entry name" value="Cobalamin-bd"/>
</dbReference>
<dbReference type="GO" id="GO:0005829">
    <property type="term" value="C:cytosol"/>
    <property type="evidence" value="ECO:0007669"/>
    <property type="project" value="TreeGrafter"/>
</dbReference>
<evidence type="ECO:0000256" key="11">
    <source>
        <dbReference type="ARBA" id="ARBA00022679"/>
    </source>
</evidence>
<dbReference type="Pfam" id="PF02310">
    <property type="entry name" value="B12-binding"/>
    <property type="match status" value="1"/>
</dbReference>
<feature type="binding site" evidence="23">
    <location>
        <begin position="1258"/>
        <end position="1259"/>
    </location>
    <ligand>
        <name>S-adenosyl-L-methionine</name>
        <dbReference type="ChEBI" id="CHEBI:59789"/>
    </ligand>
</feature>
<feature type="binding site" evidence="23">
    <location>
        <position position="1203"/>
    </location>
    <ligand>
        <name>S-adenosyl-L-methionine</name>
        <dbReference type="ChEBI" id="CHEBI:59789"/>
    </ligand>
</feature>
<evidence type="ECO:0000256" key="7">
    <source>
        <dbReference type="ARBA" id="ARBA00013998"/>
    </source>
</evidence>
<comment type="cofactor">
    <cofactor evidence="2 21 24">
        <name>Zn(2+)</name>
        <dbReference type="ChEBI" id="CHEBI:29105"/>
    </cofactor>
</comment>
<dbReference type="InterPro" id="IPR036594">
    <property type="entry name" value="Meth_synthase_dom"/>
</dbReference>
<feature type="domain" description="B12-binding" evidence="29">
    <location>
        <begin position="789"/>
        <end position="924"/>
    </location>
</feature>
<protein>
    <recommendedName>
        <fullName evidence="7 20">Methionine synthase</fullName>
        <ecNumber evidence="6 20">2.1.1.13</ecNumber>
    </recommendedName>
    <alternativeName>
        <fullName evidence="19 21">5-methyltetrahydrofolate--homocysteine methyltransferase</fullName>
    </alternativeName>
</protein>
<comment type="similarity">
    <text evidence="5">Belongs to the vitamin-B12 dependent methionine synthase family.</text>
</comment>
<dbReference type="Pfam" id="PF02965">
    <property type="entry name" value="Met_synt_B12"/>
    <property type="match status" value="1"/>
</dbReference>
<dbReference type="PROSITE" id="PS50974">
    <property type="entry name" value="ADOMET_ACTIVATION"/>
    <property type="match status" value="1"/>
</dbReference>
<feature type="domain" description="AdoMet activation" evidence="28">
    <location>
        <begin position="940"/>
        <end position="1296"/>
    </location>
</feature>
<evidence type="ECO:0000256" key="2">
    <source>
        <dbReference type="ARBA" id="ARBA00001947"/>
    </source>
</evidence>
<keyword evidence="13 21" id="KW-0479">Metal-binding</keyword>
<keyword evidence="14" id="KW-0677">Repeat</keyword>
<dbReference type="GO" id="GO:0050667">
    <property type="term" value="P:homocysteine metabolic process"/>
    <property type="evidence" value="ECO:0007669"/>
    <property type="project" value="TreeGrafter"/>
</dbReference>
<evidence type="ECO:0000256" key="8">
    <source>
        <dbReference type="ARBA" id="ARBA00022603"/>
    </source>
</evidence>
<dbReference type="Gene3D" id="1.10.1240.10">
    <property type="entry name" value="Methionine synthase domain"/>
    <property type="match status" value="1"/>
</dbReference>
<feature type="region of interest" description="Disordered" evidence="25">
    <location>
        <begin position="1"/>
        <end position="40"/>
    </location>
</feature>
<dbReference type="SMART" id="SM01018">
    <property type="entry name" value="B12-binding_2"/>
    <property type="match status" value="1"/>
</dbReference>
<evidence type="ECO:0000256" key="25">
    <source>
        <dbReference type="SAM" id="MobiDB-lite"/>
    </source>
</evidence>
<evidence type="ECO:0000256" key="23">
    <source>
        <dbReference type="PIRSR" id="PIRSR000381-2"/>
    </source>
</evidence>
<dbReference type="SUPFAM" id="SSF52242">
    <property type="entry name" value="Cobalamin (vitamin B12)-binding domain"/>
    <property type="match status" value="1"/>
</dbReference>
<dbReference type="NCBIfam" id="TIGR02082">
    <property type="entry name" value="metH"/>
    <property type="match status" value="1"/>
</dbReference>
<evidence type="ECO:0000313" key="31">
    <source>
        <dbReference type="EMBL" id="NEM08288.1"/>
    </source>
</evidence>
<evidence type="ECO:0000259" key="28">
    <source>
        <dbReference type="PROSITE" id="PS50974"/>
    </source>
</evidence>
<dbReference type="PROSITE" id="PS51332">
    <property type="entry name" value="B12_BINDING"/>
    <property type="match status" value="1"/>
</dbReference>
<dbReference type="NCBIfam" id="NF007024">
    <property type="entry name" value="PRK09490.1"/>
    <property type="match status" value="1"/>
</dbReference>
<evidence type="ECO:0000256" key="17">
    <source>
        <dbReference type="ARBA" id="ARBA00023285"/>
    </source>
</evidence>
<keyword evidence="15 21" id="KW-0862">Zinc</keyword>
<comment type="pathway">
    <text evidence="4 21">Amino-acid biosynthesis; L-methionine biosynthesis via de novo pathway; L-methionine from L-homocysteine (MetH route): step 1/1.</text>
</comment>
<dbReference type="EC" id="2.1.1.13" evidence="6 20"/>
<dbReference type="GO" id="GO:0032259">
    <property type="term" value="P:methylation"/>
    <property type="evidence" value="ECO:0007669"/>
    <property type="project" value="UniProtKB-KW"/>
</dbReference>
<dbReference type="PROSITE" id="PS50972">
    <property type="entry name" value="PTERIN_BINDING"/>
    <property type="match status" value="1"/>
</dbReference>
<dbReference type="InterPro" id="IPR003726">
    <property type="entry name" value="HCY_dom"/>
</dbReference>
<name>A0A6P0GLR0_9ACTN</name>
<comment type="domain">
    <text evidence="21">Modular enzyme with four functionally distinct domains. The isolated Hcy-binding domain catalyzes methyl transfer from free methylcobalamin to homocysteine. The Hcy-binding domain in association with the pterin-binding domain catalyzes the methylation of cob(I)alamin by methyltetrahydrofolate and the methylation of homocysteine. The B12-binding domain binds the cofactor. The AdoMet activation domain binds S-adenosyl-L-methionine. Under aerobic conditions cob(I)alamin can be converted to inactive cob(II)alamin. Reductive methylation by S-adenosyl-L-methionine and flavodoxin regenerates methylcobalamin.</text>
</comment>
<dbReference type="PANTHER" id="PTHR45833:SF1">
    <property type="entry name" value="METHIONINE SYNTHASE"/>
    <property type="match status" value="1"/>
</dbReference>
<feature type="binding site" evidence="22 24">
    <location>
        <position position="349"/>
    </location>
    <ligand>
        <name>Zn(2+)</name>
        <dbReference type="ChEBI" id="CHEBI:29105"/>
    </ligand>
</feature>
<reference evidence="31 32" key="1">
    <citation type="submission" date="2019-12" db="EMBL/GenBank/DDBJ databases">
        <title>WGS of CPCC 203550 I12A-02606.</title>
        <authorList>
            <person name="Jiang Z."/>
        </authorList>
    </citation>
    <scope>NUCLEOTIDE SEQUENCE [LARGE SCALE GENOMIC DNA]</scope>
    <source>
        <strain evidence="31 32">I12A-02606</strain>
    </source>
</reference>
<dbReference type="CDD" id="cd00740">
    <property type="entry name" value="MeTr"/>
    <property type="match status" value="1"/>
</dbReference>
<dbReference type="SUPFAM" id="SSF47644">
    <property type="entry name" value="Methionine synthase domain"/>
    <property type="match status" value="1"/>
</dbReference>
<dbReference type="CDD" id="cd02069">
    <property type="entry name" value="methionine_synthase_B12_BD"/>
    <property type="match status" value="1"/>
</dbReference>
<evidence type="ECO:0000256" key="22">
    <source>
        <dbReference type="PIRSR" id="PIRSR000381-1"/>
    </source>
</evidence>
<evidence type="ECO:0000256" key="5">
    <source>
        <dbReference type="ARBA" id="ARBA00010398"/>
    </source>
</evidence>
<evidence type="ECO:0000256" key="10">
    <source>
        <dbReference type="ARBA" id="ARBA00022628"/>
    </source>
</evidence>
<dbReference type="SUPFAM" id="SSF82282">
    <property type="entry name" value="Homocysteine S-methyltransferase"/>
    <property type="match status" value="1"/>
</dbReference>
<feature type="compositionally biased region" description="Low complexity" evidence="25">
    <location>
        <begin position="1"/>
        <end position="22"/>
    </location>
</feature>
<evidence type="ECO:0000256" key="1">
    <source>
        <dbReference type="ARBA" id="ARBA00001700"/>
    </source>
</evidence>
<dbReference type="PIRSF" id="PIRSF000381">
    <property type="entry name" value="MetH"/>
    <property type="match status" value="1"/>
</dbReference>
<accession>A0A6P0GLR0</accession>
<dbReference type="FunFam" id="3.40.50.280:FF:000001">
    <property type="entry name" value="Methionine synthase"/>
    <property type="match status" value="1"/>
</dbReference>
<dbReference type="GO" id="GO:0008705">
    <property type="term" value="F:methionine synthase activity"/>
    <property type="evidence" value="ECO:0007669"/>
    <property type="project" value="UniProtKB-UniRule"/>
</dbReference>
<dbReference type="InterPro" id="IPR036589">
    <property type="entry name" value="HCY_dom_sf"/>
</dbReference>
<evidence type="ECO:0000256" key="3">
    <source>
        <dbReference type="ARBA" id="ARBA00001956"/>
    </source>
</evidence>
<feature type="binding site" evidence="22 24">
    <location>
        <position position="285"/>
    </location>
    <ligand>
        <name>Zn(2+)</name>
        <dbReference type="ChEBI" id="CHEBI:29105"/>
    </ligand>
</feature>
<comment type="caution">
    <text evidence="31">The sequence shown here is derived from an EMBL/GenBank/DDBJ whole genome shotgun (WGS) entry which is preliminary data.</text>
</comment>
<evidence type="ECO:0000256" key="6">
    <source>
        <dbReference type="ARBA" id="ARBA00012032"/>
    </source>
</evidence>
<dbReference type="InterPro" id="IPR000489">
    <property type="entry name" value="Pterin-binding_dom"/>
</dbReference>
<evidence type="ECO:0000259" key="27">
    <source>
        <dbReference type="PROSITE" id="PS50972"/>
    </source>
</evidence>
<keyword evidence="8 21" id="KW-0489">Methyltransferase</keyword>